<accession>A0A5B7H530</accession>
<keyword evidence="2" id="KW-1185">Reference proteome</keyword>
<organism evidence="1 2">
    <name type="scientific">Portunus trituberculatus</name>
    <name type="common">Swimming crab</name>
    <name type="synonym">Neptunus trituberculatus</name>
    <dbReference type="NCBI Taxonomy" id="210409"/>
    <lineage>
        <taxon>Eukaryota</taxon>
        <taxon>Metazoa</taxon>
        <taxon>Ecdysozoa</taxon>
        <taxon>Arthropoda</taxon>
        <taxon>Crustacea</taxon>
        <taxon>Multicrustacea</taxon>
        <taxon>Malacostraca</taxon>
        <taxon>Eumalacostraca</taxon>
        <taxon>Eucarida</taxon>
        <taxon>Decapoda</taxon>
        <taxon>Pleocyemata</taxon>
        <taxon>Brachyura</taxon>
        <taxon>Eubrachyura</taxon>
        <taxon>Portunoidea</taxon>
        <taxon>Portunidae</taxon>
        <taxon>Portuninae</taxon>
        <taxon>Portunus</taxon>
    </lineage>
</organism>
<evidence type="ECO:0000313" key="1">
    <source>
        <dbReference type="EMBL" id="MPC65203.1"/>
    </source>
</evidence>
<evidence type="ECO:0000313" key="2">
    <source>
        <dbReference type="Proteomes" id="UP000324222"/>
    </source>
</evidence>
<dbReference type="SUPFAM" id="SSF56219">
    <property type="entry name" value="DNase I-like"/>
    <property type="match status" value="1"/>
</dbReference>
<protein>
    <recommendedName>
        <fullName evidence="3">Endonuclease/exonuclease/phosphatase domain-containing protein</fullName>
    </recommendedName>
</protein>
<evidence type="ECO:0008006" key="3">
    <source>
        <dbReference type="Google" id="ProtNLM"/>
    </source>
</evidence>
<dbReference type="InterPro" id="IPR036691">
    <property type="entry name" value="Endo/exonu/phosph_ase_sf"/>
</dbReference>
<proteinExistence type="predicted"/>
<comment type="caution">
    <text evidence="1">The sequence shown here is derived from an EMBL/GenBank/DDBJ whole genome shotgun (WGS) entry which is preliminary data.</text>
</comment>
<reference evidence="1 2" key="1">
    <citation type="submission" date="2019-05" db="EMBL/GenBank/DDBJ databases">
        <title>Another draft genome of Portunus trituberculatus and its Hox gene families provides insights of decapod evolution.</title>
        <authorList>
            <person name="Jeong J.-H."/>
            <person name="Song I."/>
            <person name="Kim S."/>
            <person name="Choi T."/>
            <person name="Kim D."/>
            <person name="Ryu S."/>
            <person name="Kim W."/>
        </authorList>
    </citation>
    <scope>NUCLEOTIDE SEQUENCE [LARGE SCALE GENOMIC DNA]</scope>
    <source>
        <tissue evidence="1">Muscle</tissue>
    </source>
</reference>
<dbReference type="EMBL" id="VSRR010023048">
    <property type="protein sequence ID" value="MPC65203.1"/>
    <property type="molecule type" value="Genomic_DNA"/>
</dbReference>
<dbReference type="Gene3D" id="3.60.10.10">
    <property type="entry name" value="Endonuclease/exonuclease/phosphatase"/>
    <property type="match status" value="1"/>
</dbReference>
<gene>
    <name evidence="1" type="ORF">E2C01_059334</name>
</gene>
<name>A0A5B7H530_PORTR</name>
<sequence>MTRCASLETRLDTIEARMSSMVAIQAKTEATLATLVETQQACISSVNSLTERLETFVARFENASLQDASCRGLPWAASLSKSGSRSRIQRNAYVYRHHPQVVFIQEAFVGPHEFRRPPTLSGYNSYLHLVRNGLVAYIHSSLQHKFQRNSTDAETTFQLFEVAAGNGKLRICHVYSAPGKLQVNVLPPPTDQGMIHIGDFNARHTELGDGHAE</sequence>
<dbReference type="Proteomes" id="UP000324222">
    <property type="component" value="Unassembled WGS sequence"/>
</dbReference>
<dbReference type="AlphaFoldDB" id="A0A5B7H530"/>